<keyword evidence="4" id="KW-1185">Reference proteome</keyword>
<dbReference type="SUPFAM" id="SSF52518">
    <property type="entry name" value="Thiamin diphosphate-binding fold (THDP-binding)"/>
    <property type="match status" value="2"/>
</dbReference>
<dbReference type="SUPFAM" id="SSF53323">
    <property type="entry name" value="Pyruvate-ferredoxin oxidoreductase, PFOR, domain III"/>
    <property type="match status" value="1"/>
</dbReference>
<dbReference type="Pfam" id="PF20169">
    <property type="entry name" value="DUF6537"/>
    <property type="match status" value="1"/>
</dbReference>
<dbReference type="InterPro" id="IPR051457">
    <property type="entry name" value="2-oxoacid:Fd_oxidoreductase"/>
</dbReference>
<dbReference type="Pfam" id="PF01558">
    <property type="entry name" value="POR"/>
    <property type="match status" value="1"/>
</dbReference>
<dbReference type="GO" id="GO:0043805">
    <property type="term" value="F:indolepyruvate ferredoxin oxidoreductase activity"/>
    <property type="evidence" value="ECO:0007669"/>
    <property type="project" value="UniProtKB-EC"/>
</dbReference>
<dbReference type="InterPro" id="IPR029061">
    <property type="entry name" value="THDP-binding"/>
</dbReference>
<dbReference type="InterPro" id="IPR002869">
    <property type="entry name" value="Pyrv_flavodox_OxRed_cen"/>
</dbReference>
<dbReference type="EC" id="1.2.7.8" evidence="3"/>
<gene>
    <name evidence="3" type="ORF">GGQ88_003475</name>
</gene>
<dbReference type="RefSeq" id="WP_183614667.1">
    <property type="nucleotide sequence ID" value="NZ_JACICY010000010.1"/>
</dbReference>
<feature type="domain" description="4Fe-4S ferredoxin-type" evidence="2">
    <location>
        <begin position="626"/>
        <end position="658"/>
    </location>
</feature>
<dbReference type="PANTHER" id="PTHR48084:SF3">
    <property type="entry name" value="SUBUNIT OF PYRUVATE:FLAVODOXIN OXIDOREDUCTASE"/>
    <property type="match status" value="1"/>
</dbReference>
<sequence length="1163" mass="124595">MTKTVISLADKYELSSGRVFLSSNQALVRLPMDQAKRDRAAGLKTAGYISGYRGSPLGVYDAALWAAQKELDAHDIRFVPGLNEELAATAVRGTQELAWFGESKYQGVFGLWYGKGLGVDRACEALKLGNLEGASASGGVLVVAGDDHGGKSSASAHQSEHTLIAGMIPVLYPSTIDEILSFGIYGWEMSRFSGAYAGLKCITDTLDLTASIELPDFQRQFVRPDFPMPSGGLNVRYTPAPLELEALTVQHRLPAVQAFVRANAIDRVVIAPAQRQLGLVAAGKAYLDLRQALSDLGLTEERCRQLGIGLWKPGLIWPLEPEGAAGFATGYKAVFSIEEKRPVIEDQLARLLYAVDADKRPAIIGKRSLTGAPLLSEVGELNPALIRKALLVVLRELGLADEAMQAAGRRFAGLEIEAALYGSGRVRPAFYCSGCPHNTSTKVPEGSKAMAAVGCQGLAAYVMPERRTMLPVNMGGEAMPWLAVEPFVEEGHMFQNMGDGTYSHSGILAIRAAVAAGTRVTFKLLYNDAVAMTGGQPVEMHISPIDMVNQVVSEGVSPVVLLSDEPEKYASAQLPKGVKVLHRDELDAVQRDLRETTGVSAIVYEQTCATEKRRRRKRGKLVDPDKRVFINQDVCEGCGDCSIQSNCISITPLETELGRKRRIDQSTCNKDFSCVKGFCPSFVTVKGAKVATRVAGDTTRLEAMLAELPQPAVVGVDDPFAMIVAGVGGTGVLTVGALVGMAAHIEGKGCTVLDLTGMAQKGGAVTSHIRVAASPDALSSTRLTFGHADVLLACDAIVGSSQDVLKTLEPGRSKAIVNLDISPTGDFQTNRDASFDDAALLKAVGTALKDGELFSLRASGLSTAIMGDSIGTNVLMLGYAAQKGLLPVSVASLEEAIRLNGTFVKGNLRIFAVGRLAAVAPEELSRIIAQPPVSLADMSVDEIIASRTKLLTAYQNVAYAAQYTDFVARAQSVVASRKLAGGDLLVREIAITLARLMAYKDEYEVARLYADPAFEQRLRDQFDGDLKLTFHLASAALFSGKDANGRPKKRAIGGWMLPVFRVLAKFKGLRGTPFDPLGYMAERRMERGLIADYRQIMEEVLQGLDARNLATAIELAGAAQEVRGYGPVKHAAFEQYQKIKADLLAEFRDPAASQLQAATPALA</sequence>
<dbReference type="Proteomes" id="UP000562395">
    <property type="component" value="Unassembled WGS sequence"/>
</dbReference>
<evidence type="ECO:0000259" key="2">
    <source>
        <dbReference type="PROSITE" id="PS51379"/>
    </source>
</evidence>
<dbReference type="NCBIfam" id="NF009589">
    <property type="entry name" value="PRK13030.1"/>
    <property type="match status" value="1"/>
</dbReference>
<evidence type="ECO:0000256" key="1">
    <source>
        <dbReference type="ARBA" id="ARBA00023002"/>
    </source>
</evidence>
<dbReference type="AlphaFoldDB" id="A0A7W6A183"/>
<evidence type="ECO:0000313" key="3">
    <source>
        <dbReference type="EMBL" id="MBB3862177.1"/>
    </source>
</evidence>
<keyword evidence="1 3" id="KW-0560">Oxidoreductase</keyword>
<keyword evidence="3" id="KW-0670">Pyruvate</keyword>
<organism evidence="3 4">
    <name type="scientific">Novosphingobium hassiacum</name>
    <dbReference type="NCBI Taxonomy" id="173676"/>
    <lineage>
        <taxon>Bacteria</taxon>
        <taxon>Pseudomonadati</taxon>
        <taxon>Pseudomonadota</taxon>
        <taxon>Alphaproteobacteria</taxon>
        <taxon>Sphingomonadales</taxon>
        <taxon>Sphingomonadaceae</taxon>
        <taxon>Novosphingobium</taxon>
    </lineage>
</organism>
<dbReference type="Gene3D" id="3.40.920.10">
    <property type="entry name" value="Pyruvate-ferredoxin oxidoreductase, PFOR, domain III"/>
    <property type="match status" value="1"/>
</dbReference>
<evidence type="ECO:0000313" key="4">
    <source>
        <dbReference type="Proteomes" id="UP000562395"/>
    </source>
</evidence>
<dbReference type="InterPro" id="IPR017896">
    <property type="entry name" value="4Fe4S_Fe-S-bd"/>
</dbReference>
<dbReference type="PANTHER" id="PTHR48084">
    <property type="entry name" value="2-OXOGLUTARATE OXIDOREDUCTASE SUBUNIT KORB-RELATED"/>
    <property type="match status" value="1"/>
</dbReference>
<dbReference type="InterPro" id="IPR019752">
    <property type="entry name" value="Pyrv/ketoisovalerate_OxRed_cat"/>
</dbReference>
<dbReference type="EMBL" id="JACICY010000010">
    <property type="protein sequence ID" value="MBB3862177.1"/>
    <property type="molecule type" value="Genomic_DNA"/>
</dbReference>
<proteinExistence type="predicted"/>
<dbReference type="CDD" id="cd07034">
    <property type="entry name" value="TPP_PYR_PFOR_IOR-alpha_like"/>
    <property type="match status" value="1"/>
</dbReference>
<protein>
    <submittedName>
        <fullName evidence="3">Indolepyruvate ferredoxin oxidoreductase</fullName>
        <ecNumber evidence="3">1.2.7.8</ecNumber>
    </submittedName>
</protein>
<dbReference type="InterPro" id="IPR002880">
    <property type="entry name" value="Pyrv_Fd/Flavodoxin_OxRdtase_N"/>
</dbReference>
<name>A0A7W6A183_9SPHN</name>
<accession>A0A7W6A183</accession>
<reference evidence="3 4" key="1">
    <citation type="submission" date="2020-08" db="EMBL/GenBank/DDBJ databases">
        <title>Genomic Encyclopedia of Type Strains, Phase IV (KMG-IV): sequencing the most valuable type-strain genomes for metagenomic binning, comparative biology and taxonomic classification.</title>
        <authorList>
            <person name="Goeker M."/>
        </authorList>
    </citation>
    <scope>NUCLEOTIDE SEQUENCE [LARGE SCALE GENOMIC DNA]</scope>
    <source>
        <strain evidence="3 4">DSM 14552</strain>
    </source>
</reference>
<comment type="caution">
    <text evidence="3">The sequence shown here is derived from an EMBL/GenBank/DDBJ whole genome shotgun (WGS) entry which is preliminary data.</text>
</comment>
<dbReference type="Gene3D" id="3.40.50.970">
    <property type="match status" value="1"/>
</dbReference>
<dbReference type="NCBIfam" id="NF009588">
    <property type="entry name" value="PRK13029.1"/>
    <property type="match status" value="1"/>
</dbReference>
<dbReference type="InterPro" id="IPR046667">
    <property type="entry name" value="DUF6537"/>
</dbReference>
<dbReference type="PROSITE" id="PS51379">
    <property type="entry name" value="4FE4S_FER_2"/>
    <property type="match status" value="1"/>
</dbReference>